<reference evidence="1 2" key="1">
    <citation type="submission" date="2018-06" db="EMBL/GenBank/DDBJ databases">
        <authorList>
            <consortium name="Pathogen Informatics"/>
            <person name="Doyle S."/>
        </authorList>
    </citation>
    <scope>NUCLEOTIDE SEQUENCE [LARGE SCALE GENOMIC DNA]</scope>
    <source>
        <strain evidence="1 2">NCTC12475</strain>
    </source>
</reference>
<dbReference type="STRING" id="32024.GCA_000788295_01051"/>
<dbReference type="OrthoDB" id="5339711at2"/>
<dbReference type="Proteomes" id="UP000254920">
    <property type="component" value="Unassembled WGS sequence"/>
</dbReference>
<keyword evidence="2" id="KW-1185">Reference proteome</keyword>
<evidence type="ECO:0000313" key="1">
    <source>
        <dbReference type="EMBL" id="SUX10428.1"/>
    </source>
</evidence>
<evidence type="ECO:0000313" key="2">
    <source>
        <dbReference type="Proteomes" id="UP000254920"/>
    </source>
</evidence>
<name>A0A381DIC8_9BACT</name>
<dbReference type="EMBL" id="UFVD01000001">
    <property type="protein sequence ID" value="SUX10428.1"/>
    <property type="molecule type" value="Genomic_DNA"/>
</dbReference>
<dbReference type="RefSeq" id="WP_089182837.1">
    <property type="nucleotide sequence ID" value="NZ_CP043427.1"/>
</dbReference>
<dbReference type="GeneID" id="93091063"/>
<accession>A0A381DIC8</accession>
<organism evidence="1 2">
    <name type="scientific">Campylobacter sputorum subsp. sputorum</name>
    <dbReference type="NCBI Taxonomy" id="32024"/>
    <lineage>
        <taxon>Bacteria</taxon>
        <taxon>Pseudomonadati</taxon>
        <taxon>Campylobacterota</taxon>
        <taxon>Epsilonproteobacteria</taxon>
        <taxon>Campylobacterales</taxon>
        <taxon>Campylobacteraceae</taxon>
        <taxon>Campylobacter</taxon>
    </lineage>
</organism>
<sequence length="123" mass="14260">MQIIGDRLINYEPLTYTKNPSNLHEHIVFDYDEKNIQLALNSNLKFSLIVNDSYEAIMANALGAKFIIIKNENIIHEIQNLATYYLFDSKIAMIVNDKNDILRAIKLRIDAVIYRRAIKNGNF</sequence>
<dbReference type="AlphaFoldDB" id="A0A381DIC8"/>
<protein>
    <submittedName>
        <fullName evidence="1">Uncharacterized protein</fullName>
    </submittedName>
</protein>
<gene>
    <name evidence="1" type="ORF">NCTC12475_00623</name>
</gene>
<proteinExistence type="predicted"/>